<comment type="function">
    <text evidence="24">Bifunctional aspartate kinase and homoserine dehydrogenase that catalyzes the first and the third steps toward the synthesis of lysine, methionine and threonine from aspartate.</text>
</comment>
<dbReference type="Pfam" id="PF00742">
    <property type="entry name" value="Homoserine_dh"/>
    <property type="match status" value="1"/>
</dbReference>
<comment type="pathway">
    <text evidence="4">Amino-acid biosynthesis; L-threonine biosynthesis; L-threonine from L-aspartate: step 3/5.</text>
</comment>
<keyword evidence="22" id="KW-0486">Methionine biosynthesis</keyword>
<evidence type="ECO:0000256" key="13">
    <source>
        <dbReference type="ARBA" id="ARBA00022723"/>
    </source>
</evidence>
<evidence type="ECO:0000256" key="1">
    <source>
        <dbReference type="ARBA" id="ARBA00001920"/>
    </source>
</evidence>
<keyword evidence="17" id="KW-0521">NADP</keyword>
<evidence type="ECO:0000256" key="2">
    <source>
        <dbReference type="ARBA" id="ARBA00004766"/>
    </source>
</evidence>
<dbReference type="InterPro" id="IPR001341">
    <property type="entry name" value="Asp_kinase"/>
</dbReference>
<evidence type="ECO:0000256" key="5">
    <source>
        <dbReference type="ARBA" id="ARBA00005062"/>
    </source>
</evidence>
<dbReference type="Pfam" id="PF00696">
    <property type="entry name" value="AA_kinase"/>
    <property type="match status" value="1"/>
</dbReference>
<gene>
    <name evidence="28" type="primary">thrA</name>
    <name evidence="28" type="ORF">WFZ86_18500</name>
</gene>
<evidence type="ECO:0000256" key="12">
    <source>
        <dbReference type="ARBA" id="ARBA00022697"/>
    </source>
</evidence>
<dbReference type="NCBIfam" id="NF006959">
    <property type="entry name" value="PRK09436.1"/>
    <property type="match status" value="1"/>
</dbReference>
<organism evidence="28 29">
    <name type="scientific">Flavobacterium polysaccharolyticum</name>
    <dbReference type="NCBI Taxonomy" id="3133148"/>
    <lineage>
        <taxon>Bacteria</taxon>
        <taxon>Pseudomonadati</taxon>
        <taxon>Bacteroidota</taxon>
        <taxon>Flavobacteriia</taxon>
        <taxon>Flavobacteriales</taxon>
        <taxon>Flavobacteriaceae</taxon>
        <taxon>Flavobacterium</taxon>
    </lineage>
</organism>
<comment type="pathway">
    <text evidence="2">Amino-acid biosynthesis; L-lysine biosynthesis via DAP pathway; (S)-tetrahydrodipicolinate from L-aspartate: step 1/4.</text>
</comment>
<evidence type="ECO:0000256" key="11">
    <source>
        <dbReference type="ARBA" id="ARBA00022679"/>
    </source>
</evidence>
<dbReference type="InterPro" id="IPR036393">
    <property type="entry name" value="AceGlu_kinase-like_sf"/>
</dbReference>
<keyword evidence="13" id="KW-0479">Metal-binding</keyword>
<evidence type="ECO:0000313" key="28">
    <source>
        <dbReference type="EMBL" id="MEM0578500.1"/>
    </source>
</evidence>
<keyword evidence="14" id="KW-0547">Nucleotide-binding</keyword>
<evidence type="ECO:0000256" key="4">
    <source>
        <dbReference type="ARBA" id="ARBA00005056"/>
    </source>
</evidence>
<evidence type="ECO:0000256" key="7">
    <source>
        <dbReference type="ARBA" id="ARBA00007952"/>
    </source>
</evidence>
<dbReference type="InterPro" id="IPR001342">
    <property type="entry name" value="HDH_cat"/>
</dbReference>
<comment type="similarity">
    <text evidence="8">In the N-terminal section; belongs to the aspartokinase family.</text>
</comment>
<evidence type="ECO:0000256" key="22">
    <source>
        <dbReference type="ARBA" id="ARBA00023167"/>
    </source>
</evidence>
<evidence type="ECO:0000256" key="3">
    <source>
        <dbReference type="ARBA" id="ARBA00004986"/>
    </source>
</evidence>
<evidence type="ECO:0000256" key="23">
    <source>
        <dbReference type="ARBA" id="ARBA00023268"/>
    </source>
</evidence>
<keyword evidence="16" id="KW-0067">ATP-binding</keyword>
<comment type="subunit">
    <text evidence="9">Homotetramer.</text>
</comment>
<dbReference type="CDD" id="cd04921">
    <property type="entry name" value="ACT_AKi-HSDH-ThrA-like_1"/>
    <property type="match status" value="1"/>
</dbReference>
<accession>A0ABU9NTV1</accession>
<evidence type="ECO:0000256" key="10">
    <source>
        <dbReference type="ARBA" id="ARBA00022605"/>
    </source>
</evidence>
<evidence type="ECO:0000256" key="21">
    <source>
        <dbReference type="ARBA" id="ARBA00023154"/>
    </source>
</evidence>
<dbReference type="EC" id="1.1.1.3" evidence="28"/>
<proteinExistence type="inferred from homology"/>
<comment type="caution">
    <text evidence="28">The sequence shown here is derived from an EMBL/GenBank/DDBJ whole genome shotgun (WGS) entry which is preliminary data.</text>
</comment>
<evidence type="ECO:0000256" key="16">
    <source>
        <dbReference type="ARBA" id="ARBA00022840"/>
    </source>
</evidence>
<keyword evidence="20" id="KW-0915">Sodium</keyword>
<evidence type="ECO:0000256" key="15">
    <source>
        <dbReference type="ARBA" id="ARBA00022777"/>
    </source>
</evidence>
<name>A0ABU9NTV1_9FLAO</name>
<evidence type="ECO:0000256" key="17">
    <source>
        <dbReference type="ARBA" id="ARBA00022857"/>
    </source>
</evidence>
<evidence type="ECO:0000256" key="25">
    <source>
        <dbReference type="ARBA" id="ARBA00048561"/>
    </source>
</evidence>
<dbReference type="InterPro" id="IPR049638">
    <property type="entry name" value="AK-HD"/>
</dbReference>
<dbReference type="CDD" id="cd04922">
    <property type="entry name" value="ACT_AKi-HSDH-ThrA_2"/>
    <property type="match status" value="1"/>
</dbReference>
<evidence type="ECO:0000256" key="6">
    <source>
        <dbReference type="ARBA" id="ARBA00005139"/>
    </source>
</evidence>
<dbReference type="Gene3D" id="3.30.360.10">
    <property type="entry name" value="Dihydrodipicolinate Reductase, domain 2"/>
    <property type="match status" value="1"/>
</dbReference>
<dbReference type="CDD" id="cd04243">
    <property type="entry name" value="AAK_AK-HSDH-like"/>
    <property type="match status" value="1"/>
</dbReference>
<dbReference type="PROSITE" id="PS51671">
    <property type="entry name" value="ACT"/>
    <property type="match status" value="1"/>
</dbReference>
<dbReference type="SUPFAM" id="SSF55347">
    <property type="entry name" value="Glyceraldehyde-3-phosphate dehydrogenase-like, C-terminal domain"/>
    <property type="match status" value="1"/>
</dbReference>
<dbReference type="RefSeq" id="WP_342693313.1">
    <property type="nucleotide sequence ID" value="NZ_JBCGDP010000026.1"/>
</dbReference>
<reference evidence="28 29" key="1">
    <citation type="submission" date="2024-03" db="EMBL/GenBank/DDBJ databases">
        <title>Two novel species of the genus Flavobacterium exhibiting potentially degradation of complex polysaccharides.</title>
        <authorList>
            <person name="Lian X."/>
        </authorList>
    </citation>
    <scope>NUCLEOTIDE SEQUENCE [LARGE SCALE GENOMIC DNA]</scope>
    <source>
        <strain evidence="28 29">N6</strain>
    </source>
</reference>
<comment type="catalytic activity">
    <reaction evidence="26">
        <text>L-homoserine + NADP(+) = L-aspartate 4-semialdehyde + NADPH + H(+)</text>
        <dbReference type="Rhea" id="RHEA:15761"/>
        <dbReference type="ChEBI" id="CHEBI:15378"/>
        <dbReference type="ChEBI" id="CHEBI:57476"/>
        <dbReference type="ChEBI" id="CHEBI:57783"/>
        <dbReference type="ChEBI" id="CHEBI:58349"/>
        <dbReference type="ChEBI" id="CHEBI:537519"/>
        <dbReference type="EC" id="1.1.1.3"/>
    </reaction>
    <physiologicalReaction direction="right-to-left" evidence="26">
        <dbReference type="Rhea" id="RHEA:15763"/>
    </physiologicalReaction>
</comment>
<comment type="catalytic activity">
    <reaction evidence="25">
        <text>L-aspartate + ATP = 4-phospho-L-aspartate + ADP</text>
        <dbReference type="Rhea" id="RHEA:23776"/>
        <dbReference type="ChEBI" id="CHEBI:29991"/>
        <dbReference type="ChEBI" id="CHEBI:30616"/>
        <dbReference type="ChEBI" id="CHEBI:57535"/>
        <dbReference type="ChEBI" id="CHEBI:456216"/>
        <dbReference type="EC" id="2.7.2.4"/>
    </reaction>
    <physiologicalReaction direction="left-to-right" evidence="25">
        <dbReference type="Rhea" id="RHEA:23777"/>
    </physiologicalReaction>
</comment>
<dbReference type="SUPFAM" id="SSF55021">
    <property type="entry name" value="ACT-like"/>
    <property type="match status" value="2"/>
</dbReference>
<dbReference type="SUPFAM" id="SSF51735">
    <property type="entry name" value="NAD(P)-binding Rossmann-fold domains"/>
    <property type="match status" value="1"/>
</dbReference>
<dbReference type="PANTHER" id="PTHR43070:SF5">
    <property type="entry name" value="HOMOSERINE DEHYDROGENASE"/>
    <property type="match status" value="1"/>
</dbReference>
<keyword evidence="10" id="KW-0028">Amino-acid biosynthesis</keyword>
<dbReference type="InterPro" id="IPR019811">
    <property type="entry name" value="HDH_CS"/>
</dbReference>
<evidence type="ECO:0000313" key="29">
    <source>
        <dbReference type="Proteomes" id="UP001468798"/>
    </source>
</evidence>
<keyword evidence="11 28" id="KW-0808">Transferase</keyword>
<comment type="cofactor">
    <cofactor evidence="1">
        <name>a metal cation</name>
        <dbReference type="ChEBI" id="CHEBI:25213"/>
    </cofactor>
</comment>
<dbReference type="Gene3D" id="3.30.2130.10">
    <property type="entry name" value="VC0802-like"/>
    <property type="match status" value="1"/>
</dbReference>
<evidence type="ECO:0000256" key="14">
    <source>
        <dbReference type="ARBA" id="ARBA00022741"/>
    </source>
</evidence>
<evidence type="ECO:0000256" key="20">
    <source>
        <dbReference type="ARBA" id="ARBA00023053"/>
    </source>
</evidence>
<dbReference type="PANTHER" id="PTHR43070">
    <property type="match status" value="1"/>
</dbReference>
<dbReference type="Gene3D" id="3.40.50.720">
    <property type="entry name" value="NAD(P)-binding Rossmann-like Domain"/>
    <property type="match status" value="1"/>
</dbReference>
<dbReference type="InterPro" id="IPR036291">
    <property type="entry name" value="NAD(P)-bd_dom_sf"/>
</dbReference>
<keyword evidence="29" id="KW-1185">Reference proteome</keyword>
<keyword evidence="23" id="KW-0511">Multifunctional enzyme</keyword>
<dbReference type="NCBIfam" id="TIGR00657">
    <property type="entry name" value="asp_kinases"/>
    <property type="match status" value="1"/>
</dbReference>
<dbReference type="InterPro" id="IPR042199">
    <property type="entry name" value="AsparK_Bifunc_asparK/hSer_DH"/>
</dbReference>
<dbReference type="EMBL" id="JBCGDP010000026">
    <property type="protein sequence ID" value="MEM0578500.1"/>
    <property type="molecule type" value="Genomic_DNA"/>
</dbReference>
<evidence type="ECO:0000256" key="8">
    <source>
        <dbReference type="ARBA" id="ARBA00010046"/>
    </source>
</evidence>
<dbReference type="Gene3D" id="3.40.1160.10">
    <property type="entry name" value="Acetylglutamate kinase-like"/>
    <property type="match status" value="1"/>
</dbReference>
<evidence type="ECO:0000256" key="24">
    <source>
        <dbReference type="ARBA" id="ARBA00044938"/>
    </source>
</evidence>
<dbReference type="InterPro" id="IPR011147">
    <property type="entry name" value="Bifunc_Aspkin/hSer_DH"/>
</dbReference>
<comment type="similarity">
    <text evidence="7">In the C-terminal section; belongs to the homoserine dehydrogenase family.</text>
</comment>
<dbReference type="SUPFAM" id="SSF53633">
    <property type="entry name" value="Carbamate kinase-like"/>
    <property type="match status" value="1"/>
</dbReference>
<keyword evidence="19" id="KW-0520">NAD</keyword>
<dbReference type="Pfam" id="PF22468">
    <property type="entry name" value="ACT_9"/>
    <property type="match status" value="2"/>
</dbReference>
<dbReference type="InterPro" id="IPR054352">
    <property type="entry name" value="ACT_Aspartokinase"/>
</dbReference>
<dbReference type="Pfam" id="PF03447">
    <property type="entry name" value="NAD_binding_3"/>
    <property type="match status" value="1"/>
</dbReference>
<dbReference type="GO" id="GO:0004072">
    <property type="term" value="F:aspartate kinase activity"/>
    <property type="evidence" value="ECO:0007669"/>
    <property type="project" value="UniProtKB-EC"/>
</dbReference>
<protein>
    <submittedName>
        <fullName evidence="28">Bifunctional aspartate kinase/homoserine dehydrogenase I</fullName>
        <ecNumber evidence="28">1.1.1.3</ecNumber>
        <ecNumber evidence="28">2.7.2.4</ecNumber>
    </submittedName>
</protein>
<comment type="pathway">
    <text evidence="6">Amino-acid biosynthesis; L-threonine biosynthesis; L-threonine from L-aspartate: step 1/5.</text>
</comment>
<dbReference type="InterPro" id="IPR005106">
    <property type="entry name" value="Asp/hSer_DH_NAD-bd"/>
</dbReference>
<feature type="domain" description="ACT" evidence="27">
    <location>
        <begin position="400"/>
        <end position="478"/>
    </location>
</feature>
<dbReference type="Proteomes" id="UP001468798">
    <property type="component" value="Unassembled WGS sequence"/>
</dbReference>
<dbReference type="GO" id="GO:0004412">
    <property type="term" value="F:homoserine dehydrogenase activity"/>
    <property type="evidence" value="ECO:0007669"/>
    <property type="project" value="UniProtKB-EC"/>
</dbReference>
<dbReference type="PROSITE" id="PS01042">
    <property type="entry name" value="HOMOSER_DHGENASE"/>
    <property type="match status" value="1"/>
</dbReference>
<evidence type="ECO:0000256" key="19">
    <source>
        <dbReference type="ARBA" id="ARBA00023027"/>
    </source>
</evidence>
<keyword evidence="21" id="KW-0457">Lysine biosynthesis</keyword>
<keyword evidence="12" id="KW-0791">Threonine biosynthesis</keyword>
<comment type="pathway">
    <text evidence="3">Amino-acid biosynthesis; L-methionine biosynthesis via de novo pathway; L-homoserine from L-aspartate: step 1/3.</text>
</comment>
<keyword evidence="15 28" id="KW-0418">Kinase</keyword>
<dbReference type="PROSITE" id="PS00324">
    <property type="entry name" value="ASPARTOKINASE"/>
    <property type="match status" value="1"/>
</dbReference>
<dbReference type="InterPro" id="IPR002912">
    <property type="entry name" value="ACT_dom"/>
</dbReference>
<evidence type="ECO:0000256" key="9">
    <source>
        <dbReference type="ARBA" id="ARBA00011881"/>
    </source>
</evidence>
<dbReference type="EC" id="2.7.2.4" evidence="28"/>
<evidence type="ECO:0000256" key="18">
    <source>
        <dbReference type="ARBA" id="ARBA00023002"/>
    </source>
</evidence>
<comment type="pathway">
    <text evidence="5">Amino-acid biosynthesis; L-methionine biosynthesis via de novo pathway; L-homoserine from L-aspartate: step 3/3.</text>
</comment>
<evidence type="ECO:0000259" key="27">
    <source>
        <dbReference type="PROSITE" id="PS51671"/>
    </source>
</evidence>
<sequence>MRVLKFGGTSVANADNIKLVLAIIAQKAEKEPLAVVVSALSKVTDLLQLAASKAAQNDESFRDIVLEIEKKHLDTLKQLIPVSEQSALLSHIKRIINHLETLLDGCFLLGELSPRTSDTILSFGELLSSFIIAEALKQKLKNTNYKDSRELIKTNAVFGKATVNFELSNALIQNYFENNDAQVVLLPGFIAATEDGITTTLGRGGSDYTAAIFAGALSVDELEIWTDVNGMYTANPKLVKQAQPIATISYQEAMELSHFGAKVLYPPTIQPVLQKNIPIWIKNTFEPQAEGTLISNSVAANGTPVKGISHIDNITLITLEGSGMIGVAGSSKRLFEVLSNEKINVIFITQASSEHSICIGIQNSDAETAEIAINKAFEIEIAQNKVEPCIVEKNLCIIALVGENMKNHQGLSGRMFSTLGKNNVNIRAIAQGASERNISVVINERDVKKALNTLHENFFEENTKQLNLFVMGVGNVGEKFMEQIHQQKKFLKENLKINLRVVAVSNSKKMYFDEEGMSLKDWPSLLVNGEVSNAEAFVSRVKELNLRNSIFVDITANEKVAQLYEHFLKQNVAVVTCNKIACSSAYANYQNLKNLSRKYNAPFLFETNVGAGLPIIDTVKNLIASGDKVHKIQAVLSGSLNFIFNNFNENNPFDEVVKEAGIQGFTEPDPKIDLSGVDVARKILILIRESGYQMEIEDIENLSFLPEECMNTTNNDDFFKSLVTHASHFQQLLKEANEKEARLKFVAQFENGKANVGLQCIAKDHPFYNLEGKDNIVLFYTDRYVDQPLLIKGAGAGAAVTASGIFADVIRIGNV</sequence>
<evidence type="ECO:0000256" key="26">
    <source>
        <dbReference type="ARBA" id="ARBA00048841"/>
    </source>
</evidence>
<dbReference type="InterPro" id="IPR045865">
    <property type="entry name" value="ACT-like_dom_sf"/>
</dbReference>
<dbReference type="InterPro" id="IPR001048">
    <property type="entry name" value="Asp/Glu/Uridylate_kinase"/>
</dbReference>
<dbReference type="PIRSF" id="PIRSF000727">
    <property type="entry name" value="ThrA"/>
    <property type="match status" value="1"/>
</dbReference>
<dbReference type="InterPro" id="IPR018042">
    <property type="entry name" value="Aspartate_kinase_CS"/>
</dbReference>
<dbReference type="Gene3D" id="1.20.120.1320">
    <property type="entry name" value="Aspartokinase, catalytic domain"/>
    <property type="match status" value="1"/>
</dbReference>
<keyword evidence="18 28" id="KW-0560">Oxidoreductase</keyword>